<keyword evidence="6" id="KW-0175">Coiled coil</keyword>
<dbReference type="Proteomes" id="UP000231962">
    <property type="component" value="Unassembled WGS sequence"/>
</dbReference>
<feature type="domain" description="PAS" evidence="9">
    <location>
        <begin position="315"/>
        <end position="362"/>
    </location>
</feature>
<dbReference type="PANTHER" id="PTHR43304:SF1">
    <property type="entry name" value="PAC DOMAIN-CONTAINING PROTEIN"/>
    <property type="match status" value="1"/>
</dbReference>
<evidence type="ECO:0000313" key="10">
    <source>
        <dbReference type="EMBL" id="PJZ71291.1"/>
    </source>
</evidence>
<feature type="coiled-coil region" evidence="6">
    <location>
        <begin position="433"/>
        <end position="477"/>
    </location>
</feature>
<evidence type="ECO:0000313" key="11">
    <source>
        <dbReference type="EMBL" id="PJZ74825.1"/>
    </source>
</evidence>
<dbReference type="Pfam" id="PF13426">
    <property type="entry name" value="PAS_9"/>
    <property type="match status" value="1"/>
</dbReference>
<name>A0A2M9ZS19_9LEPT</name>
<keyword evidence="5" id="KW-0418">Kinase</keyword>
<feature type="transmembrane region" description="Helical" evidence="7">
    <location>
        <begin position="55"/>
        <end position="72"/>
    </location>
</feature>
<dbReference type="InterPro" id="IPR005467">
    <property type="entry name" value="His_kinase_dom"/>
</dbReference>
<reference evidence="12 13" key="1">
    <citation type="submission" date="2017-07" db="EMBL/GenBank/DDBJ databases">
        <title>Leptospira spp. isolated from tropical soils.</title>
        <authorList>
            <person name="Thibeaux R."/>
            <person name="Iraola G."/>
            <person name="Ferres I."/>
            <person name="Bierque E."/>
            <person name="Girault D."/>
            <person name="Soupe-Gilbert M.-E."/>
            <person name="Picardeau M."/>
            <person name="Goarant C."/>
        </authorList>
    </citation>
    <scope>NUCLEOTIDE SEQUENCE [LARGE SCALE GENOMIC DNA]</scope>
    <source>
        <strain evidence="11 13">FH1-B-B1</strain>
        <strain evidence="10 12">FH1-B-C1</strain>
    </source>
</reference>
<keyword evidence="12" id="KW-1185">Reference proteome</keyword>
<dbReference type="InterPro" id="IPR052162">
    <property type="entry name" value="Sensor_kinase/Photoreceptor"/>
</dbReference>
<feature type="transmembrane region" description="Helical" evidence="7">
    <location>
        <begin position="129"/>
        <end position="149"/>
    </location>
</feature>
<evidence type="ECO:0000313" key="13">
    <source>
        <dbReference type="Proteomes" id="UP000231990"/>
    </source>
</evidence>
<evidence type="ECO:0000256" key="1">
    <source>
        <dbReference type="ARBA" id="ARBA00000085"/>
    </source>
</evidence>
<dbReference type="SMART" id="SM00387">
    <property type="entry name" value="HATPase_c"/>
    <property type="match status" value="1"/>
</dbReference>
<evidence type="ECO:0000259" key="8">
    <source>
        <dbReference type="PROSITE" id="PS50109"/>
    </source>
</evidence>
<keyword evidence="3" id="KW-0597">Phosphoprotein</keyword>
<comment type="catalytic activity">
    <reaction evidence="1">
        <text>ATP + protein L-histidine = ADP + protein N-phospho-L-histidine.</text>
        <dbReference type="EC" id="2.7.13.3"/>
    </reaction>
</comment>
<feature type="transmembrane region" description="Helical" evidence="7">
    <location>
        <begin position="25"/>
        <end position="43"/>
    </location>
</feature>
<evidence type="ECO:0000256" key="2">
    <source>
        <dbReference type="ARBA" id="ARBA00012438"/>
    </source>
</evidence>
<comment type="caution">
    <text evidence="11">The sequence shown here is derived from an EMBL/GenBank/DDBJ whole genome shotgun (WGS) entry which is preliminary data.</text>
</comment>
<feature type="transmembrane region" description="Helical" evidence="7">
    <location>
        <begin position="79"/>
        <end position="99"/>
    </location>
</feature>
<dbReference type="Pfam" id="PF02518">
    <property type="entry name" value="HATPase_c"/>
    <property type="match status" value="1"/>
</dbReference>
<dbReference type="Gene3D" id="1.10.287.130">
    <property type="match status" value="1"/>
</dbReference>
<dbReference type="OrthoDB" id="9784397at2"/>
<protein>
    <recommendedName>
        <fullName evidence="2">histidine kinase</fullName>
        <ecNumber evidence="2">2.7.13.3</ecNumber>
    </recommendedName>
</protein>
<sequence>MRYRMLDLLTPPVYTDAERDSKIKILYWLMGLAAGMSVLYSVLHPLITDRTRDTHYVIVLTILAIAVCHTLAKNGKFILGAHVFVLYLWAMMASSSFIIEGALVGSISLFSVPILVASMVLGEKTTYSYAIFSILTCIVLFFIQDVGLIPLTKGIDVKETLLTQVLGFITVAILLISNLRGYGRIKEEFSDIQRYAQLGGWMFDTRTLELTLSQEYLCVLGYRRAKSARTFKFTDFLFNYVDEDDRGKIVSVYNTAIAERKNPRYTAEFVFKTRGRTGKYRYIQVRGSYKEEHLGFGTGQDITEQYKSEEELRKSQELFLKVFRMSPNSISISDMRTGTYIDVNEAFTKTFGYTRAEVKGKTCAEIGIWKDPKERKRIIIKLLKEDIILNEELCILSKNGEVKHAEYSARVVNIAGKECLIEMVRDISDRKEAQELRRLNQEISAQNQFIEVQNSKLAEAMESIKRTQAQIFQSEKRASLGQIVVGLAHEINNPLAVIGSSNEYLADYLERTNKRANEAAVIYELLDTDTREQLERMIDMGQRAVEIPTPREIRNKATKIEPALSGLGYHNPKVLAEWLVESGLEESPIQFPKVFEFEQGPQLVQYALEEVQAIRSSKMIRMSVNRTSKILYALQNFSHPNHSGEKTLVNLFECLETVFTIYHNQLKSGVQVVKEYNNLPLIEGYADDLLHVWMNLIYNAAQAMHFQGVLTVSSFWISENEVEVRIKDTGPGIPEAIQHRIFEPFFTTKAPGEGSGLGLDIARRIVENHGGSIRFETSSKGTTFFVRLPVG</sequence>
<keyword evidence="7" id="KW-1133">Transmembrane helix</keyword>
<dbReference type="PROSITE" id="PS50109">
    <property type="entry name" value="HIS_KIN"/>
    <property type="match status" value="1"/>
</dbReference>
<dbReference type="InterPro" id="IPR036097">
    <property type="entry name" value="HisK_dim/P_sf"/>
</dbReference>
<dbReference type="InterPro" id="IPR000014">
    <property type="entry name" value="PAS"/>
</dbReference>
<keyword evidence="7" id="KW-0472">Membrane</keyword>
<dbReference type="SUPFAM" id="SSF47384">
    <property type="entry name" value="Homodimeric domain of signal transducing histidine kinase"/>
    <property type="match status" value="1"/>
</dbReference>
<accession>A0A2M9ZS19</accession>
<dbReference type="PRINTS" id="PR00344">
    <property type="entry name" value="BCTRLSENSOR"/>
</dbReference>
<dbReference type="InterPro" id="IPR003661">
    <property type="entry name" value="HisK_dim/P_dom"/>
</dbReference>
<dbReference type="InterPro" id="IPR004358">
    <property type="entry name" value="Sig_transdc_His_kin-like_C"/>
</dbReference>
<dbReference type="GO" id="GO:0000155">
    <property type="term" value="F:phosphorelay sensor kinase activity"/>
    <property type="evidence" value="ECO:0007669"/>
    <property type="project" value="InterPro"/>
</dbReference>
<dbReference type="EC" id="2.7.13.3" evidence="2"/>
<evidence type="ECO:0000256" key="3">
    <source>
        <dbReference type="ARBA" id="ARBA00022553"/>
    </source>
</evidence>
<evidence type="ECO:0000256" key="4">
    <source>
        <dbReference type="ARBA" id="ARBA00022679"/>
    </source>
</evidence>
<evidence type="ECO:0000256" key="6">
    <source>
        <dbReference type="SAM" id="Coils"/>
    </source>
</evidence>
<dbReference type="Gene3D" id="3.30.565.10">
    <property type="entry name" value="Histidine kinase-like ATPase, C-terminal domain"/>
    <property type="match status" value="1"/>
</dbReference>
<keyword evidence="7" id="KW-0812">Transmembrane</keyword>
<dbReference type="PROSITE" id="PS50112">
    <property type="entry name" value="PAS"/>
    <property type="match status" value="1"/>
</dbReference>
<evidence type="ECO:0000259" key="9">
    <source>
        <dbReference type="PROSITE" id="PS50112"/>
    </source>
</evidence>
<feature type="domain" description="Histidine kinase" evidence="8">
    <location>
        <begin position="618"/>
        <end position="791"/>
    </location>
</feature>
<dbReference type="InterPro" id="IPR035965">
    <property type="entry name" value="PAS-like_dom_sf"/>
</dbReference>
<proteinExistence type="predicted"/>
<evidence type="ECO:0000313" key="12">
    <source>
        <dbReference type="Proteomes" id="UP000231962"/>
    </source>
</evidence>
<organism evidence="11 13">
    <name type="scientific">Leptospira perolatii</name>
    <dbReference type="NCBI Taxonomy" id="2023191"/>
    <lineage>
        <taxon>Bacteria</taxon>
        <taxon>Pseudomonadati</taxon>
        <taxon>Spirochaetota</taxon>
        <taxon>Spirochaetia</taxon>
        <taxon>Leptospirales</taxon>
        <taxon>Leptospiraceae</taxon>
        <taxon>Leptospira</taxon>
    </lineage>
</organism>
<dbReference type="Proteomes" id="UP000231990">
    <property type="component" value="Unassembled WGS sequence"/>
</dbReference>
<dbReference type="AlphaFoldDB" id="A0A2M9ZS19"/>
<dbReference type="EMBL" id="NPDY01000001">
    <property type="protein sequence ID" value="PJZ71291.1"/>
    <property type="molecule type" value="Genomic_DNA"/>
</dbReference>
<dbReference type="CDD" id="cd00082">
    <property type="entry name" value="HisKA"/>
    <property type="match status" value="1"/>
</dbReference>
<feature type="transmembrane region" description="Helical" evidence="7">
    <location>
        <begin position="105"/>
        <end position="122"/>
    </location>
</feature>
<dbReference type="CDD" id="cd00130">
    <property type="entry name" value="PAS"/>
    <property type="match status" value="1"/>
</dbReference>
<dbReference type="NCBIfam" id="TIGR00229">
    <property type="entry name" value="sensory_box"/>
    <property type="match status" value="1"/>
</dbReference>
<gene>
    <name evidence="10" type="ORF">CH360_01955</name>
    <name evidence="11" type="ORF">CH373_01955</name>
</gene>
<dbReference type="SUPFAM" id="SSF55785">
    <property type="entry name" value="PYP-like sensor domain (PAS domain)"/>
    <property type="match status" value="2"/>
</dbReference>
<dbReference type="InterPro" id="IPR003594">
    <property type="entry name" value="HATPase_dom"/>
</dbReference>
<dbReference type="SMART" id="SM00091">
    <property type="entry name" value="PAS"/>
    <property type="match status" value="1"/>
</dbReference>
<dbReference type="RefSeq" id="WP_100712233.1">
    <property type="nucleotide sequence ID" value="NZ_NPDY01000001.1"/>
</dbReference>
<evidence type="ECO:0000256" key="5">
    <source>
        <dbReference type="ARBA" id="ARBA00022777"/>
    </source>
</evidence>
<dbReference type="EMBL" id="NPDZ01000001">
    <property type="protein sequence ID" value="PJZ74825.1"/>
    <property type="molecule type" value="Genomic_DNA"/>
</dbReference>
<dbReference type="SUPFAM" id="SSF55874">
    <property type="entry name" value="ATPase domain of HSP90 chaperone/DNA topoisomerase II/histidine kinase"/>
    <property type="match status" value="1"/>
</dbReference>
<dbReference type="PANTHER" id="PTHR43304">
    <property type="entry name" value="PHYTOCHROME-LIKE PROTEIN CPH1"/>
    <property type="match status" value="1"/>
</dbReference>
<dbReference type="InterPro" id="IPR036890">
    <property type="entry name" value="HATPase_C_sf"/>
</dbReference>
<keyword evidence="4" id="KW-0808">Transferase</keyword>
<dbReference type="Gene3D" id="3.30.450.20">
    <property type="entry name" value="PAS domain"/>
    <property type="match status" value="2"/>
</dbReference>
<evidence type="ECO:0000256" key="7">
    <source>
        <dbReference type="SAM" id="Phobius"/>
    </source>
</evidence>